<dbReference type="InterPro" id="IPR050313">
    <property type="entry name" value="Carb_Metab_HTH_regulators"/>
</dbReference>
<dbReference type="InterPro" id="IPR036388">
    <property type="entry name" value="WH-like_DNA-bd_sf"/>
</dbReference>
<dbReference type="Gene3D" id="1.10.10.10">
    <property type="entry name" value="Winged helix-like DNA-binding domain superfamily/Winged helix DNA-binding domain"/>
    <property type="match status" value="1"/>
</dbReference>
<dbReference type="Pfam" id="PF00455">
    <property type="entry name" value="DeoRC"/>
    <property type="match status" value="1"/>
</dbReference>
<accession>A0A4R1NAB3</accession>
<evidence type="ECO:0000313" key="6">
    <source>
        <dbReference type="Proteomes" id="UP000294555"/>
    </source>
</evidence>
<dbReference type="SMART" id="SM00420">
    <property type="entry name" value="HTH_DEOR"/>
    <property type="match status" value="1"/>
</dbReference>
<evidence type="ECO:0000256" key="1">
    <source>
        <dbReference type="ARBA" id="ARBA00023015"/>
    </source>
</evidence>
<dbReference type="RefSeq" id="WP_132923134.1">
    <property type="nucleotide sequence ID" value="NZ_SJOI01000001.1"/>
</dbReference>
<organism evidence="5 6">
    <name type="scientific">Sodalis ligni</name>
    <dbReference type="NCBI Taxonomy" id="2697027"/>
    <lineage>
        <taxon>Bacteria</taxon>
        <taxon>Pseudomonadati</taxon>
        <taxon>Pseudomonadota</taxon>
        <taxon>Gammaproteobacteria</taxon>
        <taxon>Enterobacterales</taxon>
        <taxon>Bruguierivoracaceae</taxon>
        <taxon>Sodalis</taxon>
    </lineage>
</organism>
<evidence type="ECO:0000256" key="3">
    <source>
        <dbReference type="ARBA" id="ARBA00023163"/>
    </source>
</evidence>
<dbReference type="InterPro" id="IPR001034">
    <property type="entry name" value="DeoR_HTH"/>
</dbReference>
<evidence type="ECO:0000259" key="4">
    <source>
        <dbReference type="PROSITE" id="PS51000"/>
    </source>
</evidence>
<dbReference type="EMBL" id="SJOI01000001">
    <property type="protein sequence ID" value="TCL04344.1"/>
    <property type="molecule type" value="Genomic_DNA"/>
</dbReference>
<keyword evidence="2" id="KW-0238">DNA-binding</keyword>
<proteinExistence type="predicted"/>
<dbReference type="InterPro" id="IPR036390">
    <property type="entry name" value="WH_DNA-bd_sf"/>
</dbReference>
<dbReference type="SMART" id="SM01134">
    <property type="entry name" value="DeoRC"/>
    <property type="match status" value="1"/>
</dbReference>
<name>A0A4R1NAB3_9GAMM</name>
<sequence length="267" mass="28488">MHLVERRNEILHCLNSAGSVQVAELAQTLATSEVTIRNDLKYLEQKGALIRFHGGATLPENALSSRLPPAQAVPTTAQTELVLEDRVSIARDPKRRIAVRAAGLVKPGDSIILDSGSTTLNVAEELAKRGSMTVLTNNLPAALALSGNQEITLVLCGGTFRHKTRSFHGAHTEAVLQGVTANILFIGADGIDARIGISTFNEGFAISGVMANAAKKVVAVLDSSKFGRNGFNLVLPIDKIHTLITDDGINDKDRTDLEQQGIEVIIV</sequence>
<gene>
    <name evidence="5" type="ORF">EZJ58_2457</name>
</gene>
<keyword evidence="1" id="KW-0805">Transcription regulation</keyword>
<dbReference type="GO" id="GO:0003700">
    <property type="term" value="F:DNA-binding transcription factor activity"/>
    <property type="evidence" value="ECO:0007669"/>
    <property type="project" value="InterPro"/>
</dbReference>
<dbReference type="PANTHER" id="PTHR30363">
    <property type="entry name" value="HTH-TYPE TRANSCRIPTIONAL REGULATOR SRLR-RELATED"/>
    <property type="match status" value="1"/>
</dbReference>
<evidence type="ECO:0000256" key="2">
    <source>
        <dbReference type="ARBA" id="ARBA00023125"/>
    </source>
</evidence>
<reference evidence="5 6" key="1">
    <citation type="submission" date="2019-02" db="EMBL/GenBank/DDBJ databases">
        <title>Investigation of anaerobic lignin degradation for improved lignocellulosic biofuels.</title>
        <authorList>
            <person name="Deangelis K."/>
        </authorList>
    </citation>
    <scope>NUCLEOTIDE SEQUENCE [LARGE SCALE GENOMIC DNA]</scope>
    <source>
        <strain evidence="5 6">159R</strain>
    </source>
</reference>
<dbReference type="InterPro" id="IPR037171">
    <property type="entry name" value="NagB/RpiA_transferase-like"/>
</dbReference>
<dbReference type="InterPro" id="IPR018356">
    <property type="entry name" value="Tscrpt_reg_HTH_DeoR_CS"/>
</dbReference>
<dbReference type="SUPFAM" id="SSF46785">
    <property type="entry name" value="Winged helix' DNA-binding domain"/>
    <property type="match status" value="1"/>
</dbReference>
<dbReference type="AlphaFoldDB" id="A0A4R1NAB3"/>
<dbReference type="PROSITE" id="PS51000">
    <property type="entry name" value="HTH_DEOR_2"/>
    <property type="match status" value="1"/>
</dbReference>
<dbReference type="PANTHER" id="PTHR30363:SF44">
    <property type="entry name" value="AGA OPERON TRANSCRIPTIONAL REPRESSOR-RELATED"/>
    <property type="match status" value="1"/>
</dbReference>
<dbReference type="Gene3D" id="3.40.50.1360">
    <property type="match status" value="1"/>
</dbReference>
<dbReference type="Proteomes" id="UP000294555">
    <property type="component" value="Unassembled WGS sequence"/>
</dbReference>
<comment type="caution">
    <text evidence="5">The sequence shown here is derived from an EMBL/GenBank/DDBJ whole genome shotgun (WGS) entry which is preliminary data.</text>
</comment>
<dbReference type="Pfam" id="PF08220">
    <property type="entry name" value="HTH_DeoR"/>
    <property type="match status" value="1"/>
</dbReference>
<feature type="domain" description="HTH deoR-type" evidence="4">
    <location>
        <begin position="3"/>
        <end position="58"/>
    </location>
</feature>
<dbReference type="PRINTS" id="PR00037">
    <property type="entry name" value="HTHLACR"/>
</dbReference>
<evidence type="ECO:0000313" key="5">
    <source>
        <dbReference type="EMBL" id="TCL04344.1"/>
    </source>
</evidence>
<dbReference type="GO" id="GO:0003677">
    <property type="term" value="F:DNA binding"/>
    <property type="evidence" value="ECO:0007669"/>
    <property type="project" value="UniProtKB-KW"/>
</dbReference>
<dbReference type="OrthoDB" id="6846621at2"/>
<keyword evidence="6" id="KW-1185">Reference proteome</keyword>
<keyword evidence="3" id="KW-0804">Transcription</keyword>
<dbReference type="PROSITE" id="PS00894">
    <property type="entry name" value="HTH_DEOR_1"/>
    <property type="match status" value="1"/>
</dbReference>
<dbReference type="InterPro" id="IPR014036">
    <property type="entry name" value="DeoR-like_C"/>
</dbReference>
<dbReference type="SUPFAM" id="SSF100950">
    <property type="entry name" value="NagB/RpiA/CoA transferase-like"/>
    <property type="match status" value="1"/>
</dbReference>
<protein>
    <submittedName>
        <fullName evidence="5">DeoR family transcriptional regulator</fullName>
    </submittedName>
</protein>